<dbReference type="GO" id="GO:0005829">
    <property type="term" value="C:cytosol"/>
    <property type="evidence" value="ECO:0007669"/>
    <property type="project" value="TreeGrafter"/>
</dbReference>
<keyword evidence="6 9" id="KW-0963">Cytoplasm</keyword>
<dbReference type="Proteomes" id="UP000030437">
    <property type="component" value="Unassembled WGS sequence"/>
</dbReference>
<feature type="modified residue" description="Phosphoserine" evidence="9">
    <location>
        <position position="213"/>
    </location>
</feature>
<evidence type="ECO:0000256" key="3">
    <source>
        <dbReference type="ARBA" id="ARBA00011940"/>
    </source>
</evidence>
<comment type="pathway">
    <text evidence="1 9 10">Carbohydrate degradation; glycolysis; D-glyceraldehyde 3-phosphate from glycerone phosphate: step 1/1.</text>
</comment>
<dbReference type="GO" id="GO:0006096">
    <property type="term" value="P:glycolytic process"/>
    <property type="evidence" value="ECO:0007669"/>
    <property type="project" value="UniProtKB-UniRule"/>
</dbReference>
<name>A0A0A3IDI4_9BACI</name>
<dbReference type="InterPro" id="IPR020861">
    <property type="entry name" value="Triosephosphate_isomerase_AS"/>
</dbReference>
<evidence type="ECO:0000313" key="11">
    <source>
        <dbReference type="EMBL" id="KGR82806.1"/>
    </source>
</evidence>
<comment type="subunit">
    <text evidence="9 10">Homodimer.</text>
</comment>
<evidence type="ECO:0000256" key="5">
    <source>
        <dbReference type="ARBA" id="ARBA00022432"/>
    </source>
</evidence>
<dbReference type="STRING" id="1220589.CD32_18375"/>
<evidence type="ECO:0000256" key="10">
    <source>
        <dbReference type="RuleBase" id="RU363013"/>
    </source>
</evidence>
<evidence type="ECO:0000256" key="2">
    <source>
        <dbReference type="ARBA" id="ARBA00007422"/>
    </source>
</evidence>
<proteinExistence type="inferred from homology"/>
<evidence type="ECO:0000256" key="1">
    <source>
        <dbReference type="ARBA" id="ARBA00004680"/>
    </source>
</evidence>
<feature type="binding site" evidence="9">
    <location>
        <position position="213"/>
    </location>
    <ligand>
        <name>substrate</name>
    </ligand>
</feature>
<comment type="pathway">
    <text evidence="9 10">Carbohydrate biosynthesis; gluconeogenesis.</text>
</comment>
<dbReference type="SUPFAM" id="SSF51351">
    <property type="entry name" value="Triosephosphate isomerase (TIM)"/>
    <property type="match status" value="1"/>
</dbReference>
<keyword evidence="9" id="KW-0597">Phosphoprotein</keyword>
<dbReference type="HAMAP" id="MF_00147_B">
    <property type="entry name" value="TIM_B"/>
    <property type="match status" value="1"/>
</dbReference>
<dbReference type="GO" id="GO:0019563">
    <property type="term" value="P:glycerol catabolic process"/>
    <property type="evidence" value="ECO:0007669"/>
    <property type="project" value="TreeGrafter"/>
</dbReference>
<dbReference type="UniPathway" id="UPA00138"/>
<dbReference type="PROSITE" id="PS51440">
    <property type="entry name" value="TIM_2"/>
    <property type="match status" value="1"/>
</dbReference>
<dbReference type="GO" id="GO:0046166">
    <property type="term" value="P:glyceraldehyde-3-phosphate biosynthetic process"/>
    <property type="evidence" value="ECO:0007669"/>
    <property type="project" value="TreeGrafter"/>
</dbReference>
<keyword evidence="8 9" id="KW-0413">Isomerase</keyword>
<comment type="caution">
    <text evidence="11">The sequence shown here is derived from an EMBL/GenBank/DDBJ whole genome shotgun (WGS) entry which is preliminary data.</text>
</comment>
<evidence type="ECO:0000256" key="8">
    <source>
        <dbReference type="ARBA" id="ARBA00023235"/>
    </source>
</evidence>
<keyword evidence="12" id="KW-1185">Reference proteome</keyword>
<dbReference type="OrthoDB" id="9809429at2"/>
<comment type="subcellular location">
    <subcellularLocation>
        <location evidence="9 10">Cytoplasm</location>
    </subcellularLocation>
</comment>
<feature type="binding site" evidence="9">
    <location>
        <position position="173"/>
    </location>
    <ligand>
        <name>substrate</name>
    </ligand>
</feature>
<dbReference type="eggNOG" id="COG0149">
    <property type="taxonomic scope" value="Bacteria"/>
</dbReference>
<dbReference type="FunFam" id="3.20.20.70:FF:000016">
    <property type="entry name" value="Triosephosphate isomerase"/>
    <property type="match status" value="1"/>
</dbReference>
<evidence type="ECO:0000256" key="9">
    <source>
        <dbReference type="HAMAP-Rule" id="MF_00147"/>
    </source>
</evidence>
<gene>
    <name evidence="9 11" type="primary">tpiA</name>
    <name evidence="11" type="ORF">CD32_18375</name>
</gene>
<dbReference type="Pfam" id="PF00121">
    <property type="entry name" value="TIM"/>
    <property type="match status" value="1"/>
</dbReference>
<comment type="similarity">
    <text evidence="2 9 10">Belongs to the triosephosphate isomerase family.</text>
</comment>
<keyword evidence="5 9" id="KW-0312">Gluconeogenesis</keyword>
<comment type="catalytic activity">
    <reaction evidence="9 10">
        <text>D-glyceraldehyde 3-phosphate = dihydroxyacetone phosphate</text>
        <dbReference type="Rhea" id="RHEA:18585"/>
        <dbReference type="ChEBI" id="CHEBI:57642"/>
        <dbReference type="ChEBI" id="CHEBI:59776"/>
        <dbReference type="EC" id="5.3.1.1"/>
    </reaction>
</comment>
<feature type="active site" description="Electrophile" evidence="9">
    <location>
        <position position="95"/>
    </location>
</feature>
<keyword evidence="7 9" id="KW-0324">Glycolysis</keyword>
<evidence type="ECO:0000313" key="12">
    <source>
        <dbReference type="Proteomes" id="UP000030437"/>
    </source>
</evidence>
<dbReference type="GO" id="GO:0004807">
    <property type="term" value="F:triose-phosphate isomerase activity"/>
    <property type="evidence" value="ECO:0007669"/>
    <property type="project" value="UniProtKB-UniRule"/>
</dbReference>
<dbReference type="RefSeq" id="WP_036157314.1">
    <property type="nucleotide sequence ID" value="NZ_AVCX01000002.1"/>
</dbReference>
<dbReference type="InterPro" id="IPR013785">
    <property type="entry name" value="Aldolase_TIM"/>
</dbReference>
<comment type="function">
    <text evidence="9">Involved in the gluconeogenesis. Catalyzes stereospecifically the conversion of dihydroxyacetone phosphate (DHAP) to D-glyceraldehyde-3-phosphate (G3P).</text>
</comment>
<dbReference type="CDD" id="cd00311">
    <property type="entry name" value="TIM"/>
    <property type="match status" value="1"/>
</dbReference>
<evidence type="ECO:0000256" key="7">
    <source>
        <dbReference type="ARBA" id="ARBA00023152"/>
    </source>
</evidence>
<dbReference type="Gene3D" id="3.20.20.70">
    <property type="entry name" value="Aldolase class I"/>
    <property type="match status" value="1"/>
</dbReference>
<dbReference type="UniPathway" id="UPA00109">
    <property type="reaction ID" value="UER00189"/>
</dbReference>
<dbReference type="InterPro" id="IPR000652">
    <property type="entry name" value="Triosephosphate_isomerase"/>
</dbReference>
<organism evidence="11 12">
    <name type="scientific">Lysinibacillus odysseyi 34hs-1 = NBRC 100172</name>
    <dbReference type="NCBI Taxonomy" id="1220589"/>
    <lineage>
        <taxon>Bacteria</taxon>
        <taxon>Bacillati</taxon>
        <taxon>Bacillota</taxon>
        <taxon>Bacilli</taxon>
        <taxon>Bacillales</taxon>
        <taxon>Bacillaceae</taxon>
        <taxon>Lysinibacillus</taxon>
    </lineage>
</organism>
<dbReference type="PROSITE" id="PS00171">
    <property type="entry name" value="TIM_1"/>
    <property type="match status" value="1"/>
</dbReference>
<protein>
    <recommendedName>
        <fullName evidence="4 9">Triosephosphate isomerase</fullName>
        <shortName evidence="9">TIM</shortName>
        <shortName evidence="9">TPI</shortName>
        <ecNumber evidence="3 9">5.3.1.1</ecNumber>
    </recommendedName>
    <alternativeName>
        <fullName evidence="9">Triose-phosphate isomerase</fullName>
    </alternativeName>
</protein>
<evidence type="ECO:0000256" key="6">
    <source>
        <dbReference type="ARBA" id="ARBA00022490"/>
    </source>
</evidence>
<dbReference type="PANTHER" id="PTHR21139">
    <property type="entry name" value="TRIOSEPHOSPHATE ISOMERASE"/>
    <property type="match status" value="1"/>
</dbReference>
<evidence type="ECO:0000256" key="4">
    <source>
        <dbReference type="ARBA" id="ARBA00019397"/>
    </source>
</evidence>
<dbReference type="InterPro" id="IPR035990">
    <property type="entry name" value="TIM_sf"/>
</dbReference>
<feature type="active site" description="Proton acceptor" evidence="9">
    <location>
        <position position="167"/>
    </location>
</feature>
<dbReference type="PANTHER" id="PTHR21139:SF42">
    <property type="entry name" value="TRIOSEPHOSPHATE ISOMERASE"/>
    <property type="match status" value="1"/>
</dbReference>
<reference evidence="11 12" key="1">
    <citation type="submission" date="2014-02" db="EMBL/GenBank/DDBJ databases">
        <title>Draft genome sequence of Lysinibacillus odysseyi NBRC 100172.</title>
        <authorList>
            <person name="Zhang F."/>
            <person name="Wang G."/>
            <person name="Zhang L."/>
        </authorList>
    </citation>
    <scope>NUCLEOTIDE SEQUENCE [LARGE SCALE GENOMIC DNA]</scope>
    <source>
        <strain evidence="11 12">NBRC 100172</strain>
    </source>
</reference>
<dbReference type="EMBL" id="JPVP01000059">
    <property type="protein sequence ID" value="KGR82806.1"/>
    <property type="molecule type" value="Genomic_DNA"/>
</dbReference>
<accession>A0A0A3IDI4</accession>
<dbReference type="AlphaFoldDB" id="A0A0A3IDI4"/>
<dbReference type="NCBIfam" id="TIGR00419">
    <property type="entry name" value="tim"/>
    <property type="match status" value="1"/>
</dbReference>
<feature type="binding site" evidence="9">
    <location>
        <begin position="9"/>
        <end position="11"/>
    </location>
    <ligand>
        <name>substrate</name>
    </ligand>
</feature>
<feature type="binding site" evidence="9">
    <location>
        <begin position="234"/>
        <end position="235"/>
    </location>
    <ligand>
        <name>substrate</name>
    </ligand>
</feature>
<dbReference type="GO" id="GO:0006094">
    <property type="term" value="P:gluconeogenesis"/>
    <property type="evidence" value="ECO:0007669"/>
    <property type="project" value="UniProtKB-UniRule"/>
</dbReference>
<dbReference type="EC" id="5.3.1.1" evidence="3 9"/>
<dbReference type="InterPro" id="IPR022896">
    <property type="entry name" value="TrioseP_Isoase_bac/euk"/>
</dbReference>
<sequence>MRKPIIAGNWKMYKSFDEAVEFVEAVREAVPSEEKVDAVVCAPAIYLPTLVDIATETDLAIGAQNMHFEEEGAFTGEISPAQLASIHVDYVILGHSERRELFNETDEAVNKKVKAALAHGIVPIICCGETLEEREAGNTEAKVSGQIRAALEGFSADEVAHMVLAYEPIWAIGTGKTATADDANQVCGAIRDVVKELYGAETAEAIRIQYGGSVKPENIVELLSKEHIDGALVGGASLQVESYLKLLEAGANA</sequence>